<sequence>MMIGLLSMGGQIEGEPKAQAAKYWSQWGSRRSGIWEFGGARKTAARSLPPSLLPPAPSHGADHPLRARSGGLLAFLPSQSRSFETNNVLVKQTVSITVKNAPPSVSFTGHHDRP</sequence>
<name>A0A319E7B9_ASPSB</name>
<dbReference type="VEuPathDB" id="FungiDB:BO78DRAFT_129290"/>
<dbReference type="Proteomes" id="UP000248423">
    <property type="component" value="Unassembled WGS sequence"/>
</dbReference>
<gene>
    <name evidence="1" type="ORF">BO78DRAFT_129290</name>
</gene>
<reference evidence="1 2" key="1">
    <citation type="submission" date="2018-02" db="EMBL/GenBank/DDBJ databases">
        <title>The genomes of Aspergillus section Nigri reveals drivers in fungal speciation.</title>
        <authorList>
            <consortium name="DOE Joint Genome Institute"/>
            <person name="Vesth T.C."/>
            <person name="Nybo J."/>
            <person name="Theobald S."/>
            <person name="Brandl J."/>
            <person name="Frisvad J.C."/>
            <person name="Nielsen K.F."/>
            <person name="Lyhne E.K."/>
            <person name="Kogle M.E."/>
            <person name="Kuo A."/>
            <person name="Riley R."/>
            <person name="Clum A."/>
            <person name="Nolan M."/>
            <person name="Lipzen A."/>
            <person name="Salamov A."/>
            <person name="Henrissat B."/>
            <person name="Wiebenga A."/>
            <person name="De vries R.P."/>
            <person name="Grigoriev I.V."/>
            <person name="Mortensen U.H."/>
            <person name="Andersen M.R."/>
            <person name="Baker S.E."/>
        </authorList>
    </citation>
    <scope>NUCLEOTIDE SEQUENCE [LARGE SCALE GENOMIC DNA]</scope>
    <source>
        <strain evidence="1 2">CBS 121057</strain>
    </source>
</reference>
<dbReference type="EMBL" id="KZ826353">
    <property type="protein sequence ID" value="PYI06022.1"/>
    <property type="molecule type" value="Genomic_DNA"/>
</dbReference>
<protein>
    <submittedName>
        <fullName evidence="1">Uncharacterized protein</fullName>
    </submittedName>
</protein>
<organism evidence="1 2">
    <name type="scientific">Aspergillus sclerotiicarbonarius (strain CBS 121057 / IBT 28362)</name>
    <dbReference type="NCBI Taxonomy" id="1448318"/>
    <lineage>
        <taxon>Eukaryota</taxon>
        <taxon>Fungi</taxon>
        <taxon>Dikarya</taxon>
        <taxon>Ascomycota</taxon>
        <taxon>Pezizomycotina</taxon>
        <taxon>Eurotiomycetes</taxon>
        <taxon>Eurotiomycetidae</taxon>
        <taxon>Eurotiales</taxon>
        <taxon>Aspergillaceae</taxon>
        <taxon>Aspergillus</taxon>
        <taxon>Aspergillus subgen. Circumdati</taxon>
    </lineage>
</organism>
<keyword evidence="2" id="KW-1185">Reference proteome</keyword>
<accession>A0A319E7B9</accession>
<evidence type="ECO:0000313" key="1">
    <source>
        <dbReference type="EMBL" id="PYI06022.1"/>
    </source>
</evidence>
<evidence type="ECO:0000313" key="2">
    <source>
        <dbReference type="Proteomes" id="UP000248423"/>
    </source>
</evidence>
<proteinExistence type="predicted"/>
<dbReference type="AlphaFoldDB" id="A0A319E7B9"/>